<dbReference type="GO" id="GO:0003887">
    <property type="term" value="F:DNA-directed DNA polymerase activity"/>
    <property type="evidence" value="ECO:0007669"/>
    <property type="project" value="UniProtKB-KW"/>
</dbReference>
<dbReference type="Pfam" id="PF01176">
    <property type="entry name" value="eIF-1a"/>
    <property type="match status" value="1"/>
</dbReference>
<comment type="caution">
    <text evidence="17">The sequence shown here is derived from an EMBL/GenBank/DDBJ whole genome shotgun (WGS) entry which is preliminary data.</text>
</comment>
<dbReference type="InterPro" id="IPR043502">
    <property type="entry name" value="DNA/RNA_pol_sf"/>
</dbReference>
<dbReference type="InterPro" id="IPR019760">
    <property type="entry name" value="DNA-dir_DNA_pol_A_CS"/>
</dbReference>
<dbReference type="SUPFAM" id="SSF53098">
    <property type="entry name" value="Ribonuclease H-like"/>
    <property type="match status" value="1"/>
</dbReference>
<dbReference type="Proteomes" id="UP000801492">
    <property type="component" value="Unassembled WGS sequence"/>
</dbReference>
<comment type="subcellular location">
    <subcellularLocation>
        <location evidence="2">Mitochondrion matrix</location>
        <location evidence="2">Mitochondrion nucleoid</location>
    </subcellularLocation>
</comment>
<evidence type="ECO:0000259" key="16">
    <source>
        <dbReference type="PROSITE" id="PS50832"/>
    </source>
</evidence>
<dbReference type="Pfam" id="PF18136">
    <property type="entry name" value="DNApol_Exo"/>
    <property type="match status" value="1"/>
</dbReference>
<evidence type="ECO:0000256" key="12">
    <source>
        <dbReference type="ARBA" id="ARBA00023128"/>
    </source>
</evidence>
<keyword evidence="8" id="KW-0235">DNA replication</keyword>
<keyword evidence="7" id="KW-0548">Nucleotidyltransferase</keyword>
<dbReference type="GO" id="GO:0005760">
    <property type="term" value="C:gamma DNA polymerase complex"/>
    <property type="evidence" value="ECO:0007669"/>
    <property type="project" value="InterPro"/>
</dbReference>
<dbReference type="EC" id="2.7.7.7" evidence="4"/>
<dbReference type="InterPro" id="IPR001098">
    <property type="entry name" value="DNA-dir_DNA_pol_A_palm_dom"/>
</dbReference>
<protein>
    <recommendedName>
        <fullName evidence="5">DNA polymerase subunit gamma-1</fullName>
        <ecNumber evidence="4">2.7.7.7</ecNumber>
    </recommendedName>
    <alternativeName>
        <fullName evidence="14">Mitochondrial DNA polymerase catalytic subunit</fullName>
    </alternativeName>
</protein>
<dbReference type="EMBL" id="VTPC01000638">
    <property type="protein sequence ID" value="KAF2904949.1"/>
    <property type="molecule type" value="Genomic_DNA"/>
</dbReference>
<dbReference type="InterPro" id="IPR001253">
    <property type="entry name" value="TIF_eIF-1A"/>
</dbReference>
<dbReference type="GO" id="GO:0042645">
    <property type="term" value="C:mitochondrial nucleoid"/>
    <property type="evidence" value="ECO:0007669"/>
    <property type="project" value="UniProtKB-SubCell"/>
</dbReference>
<dbReference type="Gene3D" id="2.40.50.140">
    <property type="entry name" value="Nucleic acid-binding proteins"/>
    <property type="match status" value="1"/>
</dbReference>
<keyword evidence="6" id="KW-0808">Transferase</keyword>
<dbReference type="SUPFAM" id="SSF56672">
    <property type="entry name" value="DNA/RNA polymerases"/>
    <property type="match status" value="1"/>
</dbReference>
<dbReference type="GO" id="GO:0003677">
    <property type="term" value="F:DNA binding"/>
    <property type="evidence" value="ECO:0007669"/>
    <property type="project" value="UniProtKB-KW"/>
</dbReference>
<accession>A0A8K0GLX4</accession>
<keyword evidence="15" id="KW-0396">Initiation factor</keyword>
<dbReference type="GO" id="GO:0003743">
    <property type="term" value="F:translation initiation factor activity"/>
    <property type="evidence" value="ECO:0007669"/>
    <property type="project" value="UniProtKB-UniRule"/>
</dbReference>
<dbReference type="InterPro" id="IPR012337">
    <property type="entry name" value="RNaseH-like_sf"/>
</dbReference>
<evidence type="ECO:0000313" key="18">
    <source>
        <dbReference type="Proteomes" id="UP000801492"/>
    </source>
</evidence>
<evidence type="ECO:0000256" key="5">
    <source>
        <dbReference type="ARBA" id="ARBA00015350"/>
    </source>
</evidence>
<dbReference type="GO" id="GO:0008408">
    <property type="term" value="F:3'-5' exonuclease activity"/>
    <property type="evidence" value="ECO:0007669"/>
    <property type="project" value="TreeGrafter"/>
</dbReference>
<evidence type="ECO:0000256" key="4">
    <source>
        <dbReference type="ARBA" id="ARBA00012417"/>
    </source>
</evidence>
<dbReference type="InterPro" id="IPR041336">
    <property type="entry name" value="DNApol_Exo"/>
</dbReference>
<comment type="similarity">
    <text evidence="3">Belongs to the DNA polymerase type-A family.</text>
</comment>
<keyword evidence="18" id="KW-1185">Reference proteome</keyword>
<keyword evidence="9" id="KW-0460">Magnesium</keyword>
<evidence type="ECO:0000256" key="13">
    <source>
        <dbReference type="ARBA" id="ARBA00023271"/>
    </source>
</evidence>
<dbReference type="Gene3D" id="3.30.420.390">
    <property type="match status" value="2"/>
</dbReference>
<proteinExistence type="inferred from homology"/>
<dbReference type="PANTHER" id="PTHR10267:SF0">
    <property type="entry name" value="DNA POLYMERASE SUBUNIT GAMMA-1"/>
    <property type="match status" value="1"/>
</dbReference>
<evidence type="ECO:0000256" key="6">
    <source>
        <dbReference type="ARBA" id="ARBA00022679"/>
    </source>
</evidence>
<dbReference type="InterPro" id="IPR006196">
    <property type="entry name" value="RNA-binding_domain_S1_IF1"/>
</dbReference>
<dbReference type="GO" id="GO:0003723">
    <property type="term" value="F:RNA binding"/>
    <property type="evidence" value="ECO:0007669"/>
    <property type="project" value="InterPro"/>
</dbReference>
<dbReference type="Gene3D" id="1.10.150.20">
    <property type="entry name" value="5' to 3' exonuclease, C-terminal subdomain"/>
    <property type="match status" value="1"/>
</dbReference>
<reference evidence="17" key="1">
    <citation type="submission" date="2019-08" db="EMBL/GenBank/DDBJ databases">
        <title>The genome of the North American firefly Photinus pyralis.</title>
        <authorList>
            <consortium name="Photinus pyralis genome working group"/>
            <person name="Fallon T.R."/>
            <person name="Sander Lower S.E."/>
            <person name="Weng J.-K."/>
        </authorList>
    </citation>
    <scope>NUCLEOTIDE SEQUENCE</scope>
    <source>
        <strain evidence="17">TRF0915ILg1</strain>
        <tissue evidence="17">Whole body</tissue>
    </source>
</reference>
<evidence type="ECO:0000256" key="8">
    <source>
        <dbReference type="ARBA" id="ARBA00022705"/>
    </source>
</evidence>
<dbReference type="GO" id="GO:0006264">
    <property type="term" value="P:mitochondrial DNA replication"/>
    <property type="evidence" value="ECO:0007669"/>
    <property type="project" value="TreeGrafter"/>
</dbReference>
<keyword evidence="10" id="KW-0239">DNA-directed DNA polymerase</keyword>
<feature type="domain" description="S1-like" evidence="16">
    <location>
        <begin position="1141"/>
        <end position="1221"/>
    </location>
</feature>
<organism evidence="17 18">
    <name type="scientific">Ignelater luminosus</name>
    <name type="common">Cucubano</name>
    <name type="synonym">Pyrophorus luminosus</name>
    <dbReference type="NCBI Taxonomy" id="2038154"/>
    <lineage>
        <taxon>Eukaryota</taxon>
        <taxon>Metazoa</taxon>
        <taxon>Ecdysozoa</taxon>
        <taxon>Arthropoda</taxon>
        <taxon>Hexapoda</taxon>
        <taxon>Insecta</taxon>
        <taxon>Pterygota</taxon>
        <taxon>Neoptera</taxon>
        <taxon>Endopterygota</taxon>
        <taxon>Coleoptera</taxon>
        <taxon>Polyphaga</taxon>
        <taxon>Elateriformia</taxon>
        <taxon>Elateroidea</taxon>
        <taxon>Elateridae</taxon>
        <taxon>Agrypninae</taxon>
        <taxon>Pyrophorini</taxon>
        <taxon>Ignelater</taxon>
    </lineage>
</organism>
<dbReference type="SMART" id="SM00482">
    <property type="entry name" value="POLAc"/>
    <property type="match status" value="1"/>
</dbReference>
<evidence type="ECO:0000256" key="15">
    <source>
        <dbReference type="PROSITE-ProRule" id="PRU00181"/>
    </source>
</evidence>
<dbReference type="Gene3D" id="3.30.70.370">
    <property type="match status" value="1"/>
</dbReference>
<dbReference type="SMART" id="SM00652">
    <property type="entry name" value="eIF1a"/>
    <property type="match status" value="1"/>
</dbReference>
<dbReference type="PRINTS" id="PR00867">
    <property type="entry name" value="DNAPOLG"/>
</dbReference>
<keyword evidence="11" id="KW-0238">DNA-binding</keyword>
<sequence length="1229" mass="140606">MLSKHKRLLGKNTGIHSVIQGFHVTRYPCSGKAIRVSQTRKVYHPTSPAEKQDAITNQMVPCTNSKRGLRINDVDIQMLSRSIYQQIFKNQNSSKPAPTKVEQALKDLQKHGMIKGNDFNYMPDINFNIPTLRGNNLIEHFHIIGEEQAKPYRDLVLKLLKYIPPKPSKWIMQPGWTRYTVDSEPEIVPYPLEDAFIFDVEVCVKSGKAPTLATAVSNSAWYGWVSTSVLDGTSKPVTNHQYHQEALIPLESKPNECGFNLNLKFQQPKIVIGHNVSYDRARIKEQYWLEHTRMRFLDTMSLHICIAGLTSYQRTVLKSREVSLEEDETWKAVSSLNNLSDVHKLYCGTEIAKETRNVFLEGSLADVNKEFQNVMDYCARDVQATYGIIQKMFPVFLERFPHPVTFAGMLELGTAYLPVNSNWERYIDDSEQAYEDLDIEGRFTLARRADQACQLLHNNKYEENIWMWDQDWEVKNIKLKKTPKTKSSRKEAKCISSEKKENGIKEEGEEEIDYLEQKFKYLQETSKLLPAVKTLLPGYPNWYRKLCTKPDSSPDWVPGPHLISTSMQITPKLLNLTWEGYPLHFIRGKGWGLLVPFVEKTEHETKIPLKQVVERCPVVSGKSGEASSLDVRIDKSVEEHLSKREYYRRLKKDKTEGIYKGSGVWNNTIIEDCCFFFKLPHKNGPSHRVGNPLAKDFLNKFSESVLAGDTESAEKVLSIARMLSYWRNNRDRIMEQMVVWLDDSDLPKHLRGDGRKYGAILPQVVVCGTLTRRAVEPTWMTASNAHPERVGSELRAMVQAPPGYSIVGADVDSQELWIASVIGDAHFAKMHGATPFGWMTLSGNKADGTDMHSVTAKAVGISRDHAKVINYARIYGAGQNFAEQLLKQFNPTMSESEARNKANKMFALTKGKRVFSLRKEYWPDLPNQLYGRWQAFELAKLHGKKIEDMFTEPKWVGGTESAMFNRLEEIAGEAEPTTPFLDCKLSRALEPKLSDDDRFLPTRVNWVVQSGAVDFLHLMLVCMRWIMQNRARFCLSFHDEIRYLVPEDYKYQAALAMHVTNLLTRSFCALKLGLNDLPQSVAFFSSVEVDTVLRKESKQDCKTPSNPHGLSKGYGIPHGESLDIYQAAAKAGGKYMWWDNRKREILEDDYSPPRENQQIVKVISSRGNNLHEVKTSDETTFLASMPTKFRKNMWVKRGDFVLVEPIEEGDKVKAEMVRVLTSDHIKYIF</sequence>
<evidence type="ECO:0000256" key="3">
    <source>
        <dbReference type="ARBA" id="ARBA00007705"/>
    </source>
</evidence>
<dbReference type="PROSITE" id="PS50832">
    <property type="entry name" value="S1_IF1_TYPE"/>
    <property type="match status" value="1"/>
</dbReference>
<evidence type="ECO:0000313" key="17">
    <source>
        <dbReference type="EMBL" id="KAF2904949.1"/>
    </source>
</evidence>
<dbReference type="SUPFAM" id="SSF50249">
    <property type="entry name" value="Nucleic acid-binding proteins"/>
    <property type="match status" value="1"/>
</dbReference>
<keyword evidence="15" id="KW-0648">Protein biosynthesis</keyword>
<evidence type="ECO:0000256" key="1">
    <source>
        <dbReference type="ARBA" id="ARBA00001946"/>
    </source>
</evidence>
<evidence type="ECO:0000256" key="7">
    <source>
        <dbReference type="ARBA" id="ARBA00022695"/>
    </source>
</evidence>
<evidence type="ECO:0000256" key="9">
    <source>
        <dbReference type="ARBA" id="ARBA00022842"/>
    </source>
</evidence>
<evidence type="ECO:0000256" key="14">
    <source>
        <dbReference type="ARBA" id="ARBA00031966"/>
    </source>
</evidence>
<keyword evidence="12" id="KW-0496">Mitochondrion</keyword>
<evidence type="ECO:0000256" key="2">
    <source>
        <dbReference type="ARBA" id="ARBA00004436"/>
    </source>
</evidence>
<dbReference type="FunFam" id="3.30.420.390:FF:000001">
    <property type="entry name" value="DNA polymerase gamma, catalytic subunit"/>
    <property type="match status" value="1"/>
</dbReference>
<dbReference type="AlphaFoldDB" id="A0A8K0GLX4"/>
<dbReference type="OrthoDB" id="5588663at2759"/>
<dbReference type="PROSITE" id="PS00447">
    <property type="entry name" value="DNA_POLYMERASE_A"/>
    <property type="match status" value="1"/>
</dbReference>
<dbReference type="FunFam" id="1.10.150.20:FF:000024">
    <property type="entry name" value="DNA polymerase gamma, catalytic subunit"/>
    <property type="match status" value="1"/>
</dbReference>
<keyword evidence="13" id="KW-1135">Mitochondrion nucleoid</keyword>
<name>A0A8K0GLX4_IGNLU</name>
<dbReference type="InterPro" id="IPR012340">
    <property type="entry name" value="NA-bd_OB-fold"/>
</dbReference>
<gene>
    <name evidence="17" type="ORF">ILUMI_01230</name>
</gene>
<comment type="cofactor">
    <cofactor evidence="1">
        <name>Mg(2+)</name>
        <dbReference type="ChEBI" id="CHEBI:18420"/>
    </cofactor>
</comment>
<dbReference type="InterPro" id="IPR002297">
    <property type="entry name" value="DNA-dir_DNA_pol_A_mt"/>
</dbReference>
<evidence type="ECO:0000256" key="11">
    <source>
        <dbReference type="ARBA" id="ARBA00023125"/>
    </source>
</evidence>
<dbReference type="PANTHER" id="PTHR10267">
    <property type="entry name" value="DNA POLYMERASE SUBUNIT GAMMA-1"/>
    <property type="match status" value="1"/>
</dbReference>
<evidence type="ECO:0000256" key="10">
    <source>
        <dbReference type="ARBA" id="ARBA00022932"/>
    </source>
</evidence>